<dbReference type="InterPro" id="IPR053144">
    <property type="entry name" value="Acetyltransferase_Butenolide"/>
</dbReference>
<comment type="caution">
    <text evidence="2">The sequence shown here is derived from an EMBL/GenBank/DDBJ whole genome shotgun (WGS) entry which is preliminary data.</text>
</comment>
<accession>A0ABT3KL71</accession>
<evidence type="ECO:0000259" key="1">
    <source>
        <dbReference type="PROSITE" id="PS51186"/>
    </source>
</evidence>
<dbReference type="SUPFAM" id="SSF55729">
    <property type="entry name" value="Acyl-CoA N-acyltransferases (Nat)"/>
    <property type="match status" value="1"/>
</dbReference>
<feature type="domain" description="N-acetyltransferase" evidence="1">
    <location>
        <begin position="6"/>
        <end position="144"/>
    </location>
</feature>
<dbReference type="InterPro" id="IPR000182">
    <property type="entry name" value="GNAT_dom"/>
</dbReference>
<dbReference type="InterPro" id="IPR016181">
    <property type="entry name" value="Acyl_CoA_acyltransferase"/>
</dbReference>
<dbReference type="PANTHER" id="PTHR43233">
    <property type="entry name" value="FAMILY N-ACETYLTRANSFERASE, PUTATIVE (AFU_ORTHOLOGUE AFUA_6G03350)-RELATED"/>
    <property type="match status" value="1"/>
</dbReference>
<dbReference type="Proteomes" id="UP001431181">
    <property type="component" value="Unassembled WGS sequence"/>
</dbReference>
<gene>
    <name evidence="2" type="ORF">ONZ52_21295</name>
</gene>
<dbReference type="RefSeq" id="WP_265220648.1">
    <property type="nucleotide sequence ID" value="NZ_JAPEUL010000011.1"/>
</dbReference>
<dbReference type="CDD" id="cd04301">
    <property type="entry name" value="NAT_SF"/>
    <property type="match status" value="1"/>
</dbReference>
<dbReference type="Gene3D" id="3.40.630.30">
    <property type="match status" value="1"/>
</dbReference>
<proteinExistence type="predicted"/>
<keyword evidence="3" id="KW-1185">Reference proteome</keyword>
<dbReference type="EMBL" id="JAPEUL010000011">
    <property type="protein sequence ID" value="MCW4631315.1"/>
    <property type="molecule type" value="Genomic_DNA"/>
</dbReference>
<name>A0ABT3KL71_9GAMM</name>
<sequence length="144" mass="16949">MVSGYRISWDYKEMDFDVIHHYISNTYWAKNIPQTTLKRALDNSLCFGVFSQEGKQIGFARMITDQATFAYLADVFIDEEHRGKGLSKWLMQEIHDYPSLQGLRRILLATRDAHGLYGQFGYTPLNYPETFMQKWNPDVYNEFD</sequence>
<evidence type="ECO:0000313" key="2">
    <source>
        <dbReference type="EMBL" id="MCW4631315.1"/>
    </source>
</evidence>
<dbReference type="Pfam" id="PF00583">
    <property type="entry name" value="Acetyltransf_1"/>
    <property type="match status" value="1"/>
</dbReference>
<dbReference type="PANTHER" id="PTHR43233:SF1">
    <property type="entry name" value="FAMILY N-ACETYLTRANSFERASE, PUTATIVE (AFU_ORTHOLOGUE AFUA_6G03350)-RELATED"/>
    <property type="match status" value="1"/>
</dbReference>
<protein>
    <submittedName>
        <fullName evidence="2">GNAT family N-acetyltransferase</fullName>
    </submittedName>
</protein>
<reference evidence="2" key="1">
    <citation type="submission" date="2022-11" db="EMBL/GenBank/DDBJ databases">
        <title>Marinomonas sp. nov., isolated from marine algae.</title>
        <authorList>
            <person name="Choi D.G."/>
            <person name="Kim J.M."/>
            <person name="Lee J.K."/>
            <person name="Baek J.H."/>
            <person name="Jeon C.O."/>
        </authorList>
    </citation>
    <scope>NUCLEOTIDE SEQUENCE</scope>
    <source>
        <strain evidence="2">KJ51-3</strain>
    </source>
</reference>
<organism evidence="2 3">
    <name type="scientific">Marinomonas rhodophyticola</name>
    <dbReference type="NCBI Taxonomy" id="2992803"/>
    <lineage>
        <taxon>Bacteria</taxon>
        <taxon>Pseudomonadati</taxon>
        <taxon>Pseudomonadota</taxon>
        <taxon>Gammaproteobacteria</taxon>
        <taxon>Oceanospirillales</taxon>
        <taxon>Oceanospirillaceae</taxon>
        <taxon>Marinomonas</taxon>
    </lineage>
</organism>
<dbReference type="PROSITE" id="PS51186">
    <property type="entry name" value="GNAT"/>
    <property type="match status" value="1"/>
</dbReference>
<evidence type="ECO:0000313" key="3">
    <source>
        <dbReference type="Proteomes" id="UP001431181"/>
    </source>
</evidence>